<accession>A0A2N5X2W2</accession>
<gene>
    <name evidence="10" type="ORF">C0039_10665</name>
</gene>
<evidence type="ECO:0000313" key="10">
    <source>
        <dbReference type="EMBL" id="PLW68826.1"/>
    </source>
</evidence>
<keyword evidence="4 7" id="KW-0812">Transmembrane</keyword>
<dbReference type="Gene3D" id="3.30.70.100">
    <property type="match status" value="1"/>
</dbReference>
<dbReference type="GO" id="GO:0008381">
    <property type="term" value="F:mechanosensitive monoatomic ion channel activity"/>
    <property type="evidence" value="ECO:0007669"/>
    <property type="project" value="InterPro"/>
</dbReference>
<dbReference type="InterPro" id="IPR011014">
    <property type="entry name" value="MscS_channel_TM-2"/>
</dbReference>
<feature type="domain" description="Mechanosensitive ion channel MscS C-terminal" evidence="9">
    <location>
        <begin position="362"/>
        <end position="444"/>
    </location>
</feature>
<feature type="domain" description="Mechanosensitive ion channel MscS" evidence="8">
    <location>
        <begin position="289"/>
        <end position="355"/>
    </location>
</feature>
<keyword evidence="7" id="KW-0813">Transport</keyword>
<comment type="similarity">
    <text evidence="2 7">Belongs to the MscS (TC 1.A.23) family.</text>
</comment>
<keyword evidence="7" id="KW-0997">Cell inner membrane</keyword>
<proteinExistence type="inferred from homology"/>
<organism evidence="10 11">
    <name type="scientific">Pseudohalioglobus lutimaris</name>
    <dbReference type="NCBI Taxonomy" id="1737061"/>
    <lineage>
        <taxon>Bacteria</taxon>
        <taxon>Pseudomonadati</taxon>
        <taxon>Pseudomonadota</taxon>
        <taxon>Gammaproteobacteria</taxon>
        <taxon>Cellvibrionales</taxon>
        <taxon>Halieaceae</taxon>
        <taxon>Pseudohalioglobus</taxon>
    </lineage>
</organism>
<comment type="function">
    <text evidence="7">Mechanosensitive channel that participates in the regulation of osmotic pressure changes within the cell, opening in response to stretch forces in the membrane lipid bilayer, without the need for other proteins. Contributes to normal resistance to hypoosmotic shock. Forms an ion channel of 1.0 nanosiemens conductance with a slight preference for anions.</text>
</comment>
<dbReference type="PANTHER" id="PTHR30221">
    <property type="entry name" value="SMALL-CONDUCTANCE MECHANOSENSITIVE CHANNEL"/>
    <property type="match status" value="1"/>
</dbReference>
<evidence type="ECO:0000256" key="7">
    <source>
        <dbReference type="RuleBase" id="RU369025"/>
    </source>
</evidence>
<keyword evidence="5 7" id="KW-1133">Transmembrane helix</keyword>
<sequence>MLQERLRKDLSSTSQLLSLHIQELDERISVYNEKARAVTEAEKYTLQAHVNGLEALRLGFYTSLVDLVETRETLGLSAQVLRKEAESLFYQHAEIISARIELFRSTLQEMNKRLTLDASNTGMQGAANEIKMAHALDVSRLESLLKLMTRLDIDTVLYRSVLLRESSGISIRLFDSEAVKQTMEDSWENVSEAVSRNLPDLLLKFLAFLLILFVFRALSHIAKRLVSSALNKSTSNFSSLLKDVLTSTSGAIVMLVGILVALSQIGVSLGPALAGLGVAGFIVGFALQDTLGNFAAGGMILFYRPYDVDDFVEVAGAIGLVKKMTLVSTTINTFDNQTVIIPNSKIWGDVIKNVTAQKTRRVDLEFGISYSDDIEKTERILREIVESHEKVLTSPAPNIRLHNLGDSSVNYIVRPWTKTPDYWEVYWDITREVKMRFDRDGISIPFPQRDVHVHQQDA</sequence>
<evidence type="ECO:0000259" key="8">
    <source>
        <dbReference type="Pfam" id="PF00924"/>
    </source>
</evidence>
<name>A0A2N5X2W2_9GAMM</name>
<dbReference type="AlphaFoldDB" id="A0A2N5X2W2"/>
<comment type="caution">
    <text evidence="7">Lacks conserved residue(s) required for the propagation of feature annotation.</text>
</comment>
<comment type="caution">
    <text evidence="10">The sequence shown here is derived from an EMBL/GenBank/DDBJ whole genome shotgun (WGS) entry which is preliminary data.</text>
</comment>
<dbReference type="PANTHER" id="PTHR30221:SF1">
    <property type="entry name" value="SMALL-CONDUCTANCE MECHANOSENSITIVE CHANNEL"/>
    <property type="match status" value="1"/>
</dbReference>
<dbReference type="SUPFAM" id="SSF50182">
    <property type="entry name" value="Sm-like ribonucleoproteins"/>
    <property type="match status" value="1"/>
</dbReference>
<evidence type="ECO:0000259" key="9">
    <source>
        <dbReference type="Pfam" id="PF21082"/>
    </source>
</evidence>
<evidence type="ECO:0000256" key="4">
    <source>
        <dbReference type="ARBA" id="ARBA00022692"/>
    </source>
</evidence>
<dbReference type="Gene3D" id="1.10.287.1260">
    <property type="match status" value="1"/>
</dbReference>
<evidence type="ECO:0000256" key="2">
    <source>
        <dbReference type="ARBA" id="ARBA00008017"/>
    </source>
</evidence>
<evidence type="ECO:0000256" key="5">
    <source>
        <dbReference type="ARBA" id="ARBA00022989"/>
    </source>
</evidence>
<dbReference type="Pfam" id="PF21082">
    <property type="entry name" value="MS_channel_3rd"/>
    <property type="match status" value="1"/>
</dbReference>
<evidence type="ECO:0000313" key="11">
    <source>
        <dbReference type="Proteomes" id="UP000235005"/>
    </source>
</evidence>
<protein>
    <recommendedName>
        <fullName evidence="7">Small-conductance mechanosensitive channel</fullName>
    </recommendedName>
</protein>
<evidence type="ECO:0000256" key="1">
    <source>
        <dbReference type="ARBA" id="ARBA00004651"/>
    </source>
</evidence>
<dbReference type="GO" id="GO:0005886">
    <property type="term" value="C:plasma membrane"/>
    <property type="evidence" value="ECO:0007669"/>
    <property type="project" value="UniProtKB-SubCell"/>
</dbReference>
<dbReference type="InterPro" id="IPR049278">
    <property type="entry name" value="MS_channel_C"/>
</dbReference>
<reference evidence="10 11" key="1">
    <citation type="submission" date="2018-01" db="EMBL/GenBank/DDBJ databases">
        <title>The draft genome sequence of Halioglobus lutimaris HF004.</title>
        <authorList>
            <person name="Du Z.-J."/>
            <person name="Shi M.-J."/>
        </authorList>
    </citation>
    <scope>NUCLEOTIDE SEQUENCE [LARGE SCALE GENOMIC DNA]</scope>
    <source>
        <strain evidence="10 11">HF004</strain>
    </source>
</reference>
<feature type="transmembrane region" description="Helical" evidence="7">
    <location>
        <begin position="201"/>
        <end position="219"/>
    </location>
</feature>
<keyword evidence="6 7" id="KW-0472">Membrane</keyword>
<keyword evidence="3" id="KW-1003">Cell membrane</keyword>
<dbReference type="Gene3D" id="2.30.30.60">
    <property type="match status" value="1"/>
</dbReference>
<evidence type="ECO:0000256" key="6">
    <source>
        <dbReference type="ARBA" id="ARBA00023136"/>
    </source>
</evidence>
<dbReference type="SUPFAM" id="SSF82689">
    <property type="entry name" value="Mechanosensitive channel protein MscS (YggB), C-terminal domain"/>
    <property type="match status" value="1"/>
</dbReference>
<dbReference type="OrthoDB" id="9809206at2"/>
<dbReference type="Pfam" id="PF00924">
    <property type="entry name" value="MS_channel_2nd"/>
    <property type="match status" value="1"/>
</dbReference>
<comment type="subcellular location">
    <subcellularLocation>
        <location evidence="7">Cell inner membrane</location>
        <topology evidence="7">Multi-pass membrane protein</topology>
    </subcellularLocation>
    <subcellularLocation>
        <location evidence="1">Cell membrane</location>
        <topology evidence="1">Multi-pass membrane protein</topology>
    </subcellularLocation>
</comment>
<keyword evidence="11" id="KW-1185">Reference proteome</keyword>
<dbReference type="EMBL" id="PKUS01000011">
    <property type="protein sequence ID" value="PLW68826.1"/>
    <property type="molecule type" value="Genomic_DNA"/>
</dbReference>
<dbReference type="InterPro" id="IPR023408">
    <property type="entry name" value="MscS_beta-dom_sf"/>
</dbReference>
<dbReference type="Proteomes" id="UP000235005">
    <property type="component" value="Unassembled WGS sequence"/>
</dbReference>
<evidence type="ECO:0000256" key="3">
    <source>
        <dbReference type="ARBA" id="ARBA00022475"/>
    </source>
</evidence>
<dbReference type="InterPro" id="IPR010920">
    <property type="entry name" value="LSM_dom_sf"/>
</dbReference>
<dbReference type="SUPFAM" id="SSF82861">
    <property type="entry name" value="Mechanosensitive channel protein MscS (YggB), transmembrane region"/>
    <property type="match status" value="1"/>
</dbReference>
<dbReference type="InterPro" id="IPR006685">
    <property type="entry name" value="MscS_channel_2nd"/>
</dbReference>
<keyword evidence="7" id="KW-0407">Ion channel</keyword>
<feature type="transmembrane region" description="Helical" evidence="7">
    <location>
        <begin position="240"/>
        <end position="262"/>
    </location>
</feature>
<dbReference type="InterPro" id="IPR045275">
    <property type="entry name" value="MscS_archaea/bacteria_type"/>
</dbReference>
<feature type="transmembrane region" description="Helical" evidence="7">
    <location>
        <begin position="268"/>
        <end position="287"/>
    </location>
</feature>
<comment type="subunit">
    <text evidence="7">Homoheptamer.</text>
</comment>
<keyword evidence="7" id="KW-0406">Ion transport</keyword>
<dbReference type="InterPro" id="IPR011066">
    <property type="entry name" value="MscS_channel_C_sf"/>
</dbReference>